<reference evidence="2" key="1">
    <citation type="submission" date="2019-08" db="EMBL/GenBank/DDBJ databases">
        <title>Marinilactibacillus psychrotolerans M13-2T whole genome sequencing project.</title>
        <authorList>
            <person name="Ishikawa M."/>
            <person name="Suzuki T."/>
            <person name="Matsutani M."/>
        </authorList>
    </citation>
    <scope>NUCLEOTIDE SEQUENCE</scope>
    <source>
        <strain evidence="2">M13-2T</strain>
    </source>
</reference>
<dbReference type="AlphaFoldDB" id="A0AAV3WXD1"/>
<name>A0AAV3WXD1_9LACT</name>
<dbReference type="InterPro" id="IPR001633">
    <property type="entry name" value="EAL_dom"/>
</dbReference>
<dbReference type="PANTHER" id="PTHR33121:SF70">
    <property type="entry name" value="SIGNALING PROTEIN YKOW"/>
    <property type="match status" value="1"/>
</dbReference>
<dbReference type="RefSeq" id="WP_091762341.1">
    <property type="nucleotide sequence ID" value="NZ_BJVX01000014.1"/>
</dbReference>
<dbReference type="Proteomes" id="UP000887127">
    <property type="component" value="Unassembled WGS sequence"/>
</dbReference>
<proteinExistence type="predicted"/>
<organism evidence="2 3">
    <name type="scientific">Marinilactibacillus psychrotolerans</name>
    <dbReference type="NCBI Taxonomy" id="191770"/>
    <lineage>
        <taxon>Bacteria</taxon>
        <taxon>Bacillati</taxon>
        <taxon>Bacillota</taxon>
        <taxon>Bacilli</taxon>
        <taxon>Lactobacillales</taxon>
        <taxon>Carnobacteriaceae</taxon>
        <taxon>Marinilactibacillus</taxon>
    </lineage>
</organism>
<dbReference type="GeneID" id="96911865"/>
<feature type="domain" description="EAL" evidence="1">
    <location>
        <begin position="83"/>
        <end position="329"/>
    </location>
</feature>
<dbReference type="SMART" id="SM00052">
    <property type="entry name" value="EAL"/>
    <property type="match status" value="1"/>
</dbReference>
<dbReference type="CDD" id="cd01948">
    <property type="entry name" value="EAL"/>
    <property type="match status" value="1"/>
</dbReference>
<dbReference type="SUPFAM" id="SSF141868">
    <property type="entry name" value="EAL domain-like"/>
    <property type="match status" value="1"/>
</dbReference>
<dbReference type="PROSITE" id="PS50883">
    <property type="entry name" value="EAL"/>
    <property type="match status" value="1"/>
</dbReference>
<dbReference type="Pfam" id="PF00563">
    <property type="entry name" value="EAL"/>
    <property type="match status" value="1"/>
</dbReference>
<dbReference type="InterPro" id="IPR035919">
    <property type="entry name" value="EAL_sf"/>
</dbReference>
<accession>A0AAV3WXD1</accession>
<sequence length="329" mass="38193">MACKNCSIISPRITFQLNKNLLSLISNHFIHYGHHFNVQDIYLETNEKGAIDLYDFLIEMELANGVKFKLNKLDWHSLESFHDFVEASWIDSILNEDHLTMHFQPIVEADGKIFGYELLARFNDDNGNIIYPDKIFPAAKIRGRTFALDRICRMHAVKQIERLKNDQKGFINFIPTAIYSPEHCLRTTTLIANRLNIDPKRIIFEVVETEKIDDMDHLKNILHYYQKNGFQYALDDVGAGYNTLNVLEELSPPYMKLDMKFVLGVADDSEKQAVALSFLETARYLNSIPLAEGIETVEDFNWLKKQGYQLFQGYYFGKPQSEPLETEYI</sequence>
<dbReference type="PANTHER" id="PTHR33121">
    <property type="entry name" value="CYCLIC DI-GMP PHOSPHODIESTERASE PDEF"/>
    <property type="match status" value="1"/>
</dbReference>
<gene>
    <name evidence="2" type="ORF">M132T_19070</name>
</gene>
<protein>
    <recommendedName>
        <fullName evidence="1">EAL domain-containing protein</fullName>
    </recommendedName>
</protein>
<comment type="caution">
    <text evidence="2">The sequence shown here is derived from an EMBL/GenBank/DDBJ whole genome shotgun (WGS) entry which is preliminary data.</text>
</comment>
<dbReference type="EMBL" id="BKBI01000014">
    <property type="protein sequence ID" value="GEQ36399.1"/>
    <property type="molecule type" value="Genomic_DNA"/>
</dbReference>
<dbReference type="InterPro" id="IPR050706">
    <property type="entry name" value="Cyclic-di-GMP_PDE-like"/>
</dbReference>
<evidence type="ECO:0000313" key="2">
    <source>
        <dbReference type="EMBL" id="GEQ36399.1"/>
    </source>
</evidence>
<dbReference type="Gene3D" id="3.20.20.450">
    <property type="entry name" value="EAL domain"/>
    <property type="match status" value="1"/>
</dbReference>
<evidence type="ECO:0000313" key="3">
    <source>
        <dbReference type="Proteomes" id="UP000887127"/>
    </source>
</evidence>
<dbReference type="GO" id="GO:0071111">
    <property type="term" value="F:cyclic-guanylate-specific phosphodiesterase activity"/>
    <property type="evidence" value="ECO:0007669"/>
    <property type="project" value="InterPro"/>
</dbReference>
<evidence type="ECO:0000259" key="1">
    <source>
        <dbReference type="PROSITE" id="PS50883"/>
    </source>
</evidence>